<dbReference type="AlphaFoldDB" id="A0A226DDY1"/>
<comment type="caution">
    <text evidence="2">The sequence shown here is derived from an EMBL/GenBank/DDBJ whole genome shotgun (WGS) entry which is preliminary data.</text>
</comment>
<keyword evidence="1" id="KW-0812">Transmembrane</keyword>
<accession>A0A226DDY1</accession>
<evidence type="ECO:0000313" key="3">
    <source>
        <dbReference type="Proteomes" id="UP000198287"/>
    </source>
</evidence>
<dbReference type="EMBL" id="LNIX01000023">
    <property type="protein sequence ID" value="OXA43320.1"/>
    <property type="molecule type" value="Genomic_DNA"/>
</dbReference>
<proteinExistence type="predicted"/>
<evidence type="ECO:0000256" key="1">
    <source>
        <dbReference type="SAM" id="Phobius"/>
    </source>
</evidence>
<name>A0A226DDY1_FOLCA</name>
<feature type="transmembrane region" description="Helical" evidence="1">
    <location>
        <begin position="210"/>
        <end position="229"/>
    </location>
</feature>
<keyword evidence="3" id="KW-1185">Reference proteome</keyword>
<dbReference type="Proteomes" id="UP000198287">
    <property type="component" value="Unassembled WGS sequence"/>
</dbReference>
<gene>
    <name evidence="2" type="ORF">Fcan01_21979</name>
</gene>
<sequence length="317" mass="35661">MSPDELNAAVGEYPEILGSSWKIPNSDLQGMRIGSGWAPQFDTRVKTCSAIQRGGKTFSDYHTCAQLSLGAKLNFSDVWISVASRDFHHSTPYDYSFKIEYNVVATSAKYSWLPHCGRRYEFKMATVSFKSSTADGLQALFMPLDRHTWAGSGLSFTLIAILLTGYGLKNGNRTLTKGIEYFILSWQWILSSLSGQFHGTPAILRLVSNFPVFVIICILFYFLLGTVFYQGSMFSSLVALIPPRLPLTMESVVYSKIPIITTSRIYIGGSEAVSMLNYEMLDQVINSYVNSAKLFRTLTHLKTCPYQLRICHRSQYF</sequence>
<keyword evidence="1" id="KW-0472">Membrane</keyword>
<feature type="transmembrane region" description="Helical" evidence="1">
    <location>
        <begin position="149"/>
        <end position="168"/>
    </location>
</feature>
<evidence type="ECO:0000313" key="2">
    <source>
        <dbReference type="EMBL" id="OXA43320.1"/>
    </source>
</evidence>
<keyword evidence="1" id="KW-1133">Transmembrane helix</keyword>
<protein>
    <submittedName>
        <fullName evidence="2">Uncharacterized protein</fullName>
    </submittedName>
</protein>
<organism evidence="2 3">
    <name type="scientific">Folsomia candida</name>
    <name type="common">Springtail</name>
    <dbReference type="NCBI Taxonomy" id="158441"/>
    <lineage>
        <taxon>Eukaryota</taxon>
        <taxon>Metazoa</taxon>
        <taxon>Ecdysozoa</taxon>
        <taxon>Arthropoda</taxon>
        <taxon>Hexapoda</taxon>
        <taxon>Collembola</taxon>
        <taxon>Entomobryomorpha</taxon>
        <taxon>Isotomoidea</taxon>
        <taxon>Isotomidae</taxon>
        <taxon>Proisotominae</taxon>
        <taxon>Folsomia</taxon>
    </lineage>
</organism>
<reference evidence="2 3" key="1">
    <citation type="submission" date="2015-12" db="EMBL/GenBank/DDBJ databases">
        <title>The genome of Folsomia candida.</title>
        <authorList>
            <person name="Faddeeva A."/>
            <person name="Derks M.F."/>
            <person name="Anvar Y."/>
            <person name="Smit S."/>
            <person name="Van Straalen N."/>
            <person name="Roelofs D."/>
        </authorList>
    </citation>
    <scope>NUCLEOTIDE SEQUENCE [LARGE SCALE GENOMIC DNA]</scope>
    <source>
        <strain evidence="2 3">VU population</strain>
        <tissue evidence="2">Whole body</tissue>
    </source>
</reference>